<dbReference type="InterPro" id="IPR002104">
    <property type="entry name" value="Integrase_catalytic"/>
</dbReference>
<evidence type="ECO:0000313" key="8">
    <source>
        <dbReference type="EMBL" id="KGN78503.1"/>
    </source>
</evidence>
<accession>A0A0A2EHU0</accession>
<dbReference type="InterPro" id="IPR010998">
    <property type="entry name" value="Integrase_recombinase_N"/>
</dbReference>
<dbReference type="PANTHER" id="PTHR30349:SF64">
    <property type="entry name" value="PROPHAGE INTEGRASE INTD-RELATED"/>
    <property type="match status" value="1"/>
</dbReference>
<dbReference type="InterPro" id="IPR035386">
    <property type="entry name" value="Arm-DNA-bind_5"/>
</dbReference>
<evidence type="ECO:0000256" key="4">
    <source>
        <dbReference type="ARBA" id="ARBA00023172"/>
    </source>
</evidence>
<dbReference type="InterPro" id="IPR044068">
    <property type="entry name" value="CB"/>
</dbReference>
<dbReference type="PROSITE" id="PS51900">
    <property type="entry name" value="CB"/>
    <property type="match status" value="1"/>
</dbReference>
<dbReference type="InterPro" id="IPR013762">
    <property type="entry name" value="Integrase-like_cat_sf"/>
</dbReference>
<evidence type="ECO:0000259" key="6">
    <source>
        <dbReference type="PROSITE" id="PS51898"/>
    </source>
</evidence>
<proteinExistence type="inferred from homology"/>
<dbReference type="GO" id="GO:0006310">
    <property type="term" value="P:DNA recombination"/>
    <property type="evidence" value="ECO:0007669"/>
    <property type="project" value="UniProtKB-KW"/>
</dbReference>
<evidence type="ECO:0000256" key="1">
    <source>
        <dbReference type="ARBA" id="ARBA00008857"/>
    </source>
</evidence>
<dbReference type="InterPro" id="IPR025269">
    <property type="entry name" value="SAM-like_dom"/>
</dbReference>
<evidence type="ECO:0000313" key="9">
    <source>
        <dbReference type="EMBL" id="SJZ47492.1"/>
    </source>
</evidence>
<comment type="similarity">
    <text evidence="1">Belongs to the 'phage' integrase family.</text>
</comment>
<keyword evidence="3 5" id="KW-0238">DNA-binding</keyword>
<gene>
    <name evidence="8" type="ORF">HQ35_09805</name>
    <name evidence="9" type="ORF">SAMN02745205_00921</name>
</gene>
<dbReference type="Proteomes" id="UP000189956">
    <property type="component" value="Unassembled WGS sequence"/>
</dbReference>
<protein>
    <submittedName>
        <fullName evidence="8">Integrase</fullName>
    </submittedName>
    <submittedName>
        <fullName evidence="9">Site-specific recombinase XerD</fullName>
    </submittedName>
</protein>
<feature type="domain" description="Core-binding (CB)" evidence="7">
    <location>
        <begin position="113"/>
        <end position="201"/>
    </location>
</feature>
<dbReference type="Gene3D" id="1.10.443.10">
    <property type="entry name" value="Intergrase catalytic core"/>
    <property type="match status" value="1"/>
</dbReference>
<dbReference type="Proteomes" id="UP000030125">
    <property type="component" value="Unassembled WGS sequence"/>
</dbReference>
<dbReference type="EMBL" id="JQJD01000060">
    <property type="protein sequence ID" value="KGN78503.1"/>
    <property type="molecule type" value="Genomic_DNA"/>
</dbReference>
<dbReference type="InterPro" id="IPR050090">
    <property type="entry name" value="Tyrosine_recombinase_XerCD"/>
</dbReference>
<dbReference type="RefSeq" id="WP_025837298.1">
    <property type="nucleotide sequence ID" value="NZ_FUWL01000006.1"/>
</dbReference>
<dbReference type="Pfam" id="PF13102">
    <property type="entry name" value="Phage_int_SAM_5"/>
    <property type="match status" value="1"/>
</dbReference>
<evidence type="ECO:0000256" key="2">
    <source>
        <dbReference type="ARBA" id="ARBA00022908"/>
    </source>
</evidence>
<dbReference type="GO" id="GO:0015074">
    <property type="term" value="P:DNA integration"/>
    <property type="evidence" value="ECO:0007669"/>
    <property type="project" value="UniProtKB-KW"/>
</dbReference>
<dbReference type="Gene3D" id="1.10.150.130">
    <property type="match status" value="1"/>
</dbReference>
<dbReference type="GO" id="GO:0003677">
    <property type="term" value="F:DNA binding"/>
    <property type="evidence" value="ECO:0007669"/>
    <property type="project" value="UniProtKB-UniRule"/>
</dbReference>
<dbReference type="PROSITE" id="PS51898">
    <property type="entry name" value="TYR_RECOMBINASE"/>
    <property type="match status" value="1"/>
</dbReference>
<keyword evidence="4" id="KW-0233">DNA recombination</keyword>
<sequence length="417" mass="47888">MKEKTLKLLFYLKRSTQSKDGKSPIMARLSVGRTMVQFSCKTSCSPKLWDSRKNRLVGKSAEAVSVNTELDRLQVSVHRAFEGLQRKQGEAVTAEAVKALVFGLNSGSQGLLYHLEEYLARFRERVGIDRSERRYKCLLQFRNHLEAFIKHRHRMGDVPAPKADRAFIEDFEGYFSRELGYKLNTTAGYLSMLASLLKDLHKRHIIDSYPFLGYSIRWDVGSPRYITKEELLRIVALDETQLGDYELVSRDMFVFSCYTGLSYTDIYHLTAEHLIEEGGMTWIRKPRVKTGNMCHIPLLPEASALIEQYKGIHNRAFRHEPPKGYLLPIPGADTVNIHLKKIAKLCKISKRLTFHMARHTFASQMTLSEGVSIESVSKMLGHSQIKTTQVYAETSPERVFRDVERILPEIAHYRLTN</sequence>
<organism evidence="8 10">
    <name type="scientific">Porphyromonas cangingivalis</name>
    <dbReference type="NCBI Taxonomy" id="36874"/>
    <lineage>
        <taxon>Bacteria</taxon>
        <taxon>Pseudomonadati</taxon>
        <taxon>Bacteroidota</taxon>
        <taxon>Bacteroidia</taxon>
        <taxon>Bacteroidales</taxon>
        <taxon>Porphyromonadaceae</taxon>
        <taxon>Porphyromonas</taxon>
    </lineage>
</organism>
<dbReference type="SUPFAM" id="SSF56349">
    <property type="entry name" value="DNA breaking-rejoining enzymes"/>
    <property type="match status" value="1"/>
</dbReference>
<dbReference type="AlphaFoldDB" id="A0A0A2EHU0"/>
<reference evidence="9 11" key="2">
    <citation type="submission" date="2017-02" db="EMBL/GenBank/DDBJ databases">
        <authorList>
            <person name="Peterson S.W."/>
        </authorList>
    </citation>
    <scope>NUCLEOTIDE SEQUENCE [LARGE SCALE GENOMIC DNA]</scope>
    <source>
        <strain evidence="9 11">ATCC 700135</strain>
    </source>
</reference>
<keyword evidence="10" id="KW-1185">Reference proteome</keyword>
<dbReference type="CDD" id="cd01185">
    <property type="entry name" value="INTN1_C_like"/>
    <property type="match status" value="1"/>
</dbReference>
<dbReference type="Pfam" id="PF17293">
    <property type="entry name" value="Arm-DNA-bind_5"/>
    <property type="match status" value="1"/>
</dbReference>
<dbReference type="InterPro" id="IPR011010">
    <property type="entry name" value="DNA_brk_join_enz"/>
</dbReference>
<feature type="domain" description="Tyr recombinase" evidence="6">
    <location>
        <begin position="221"/>
        <end position="404"/>
    </location>
</feature>
<evidence type="ECO:0000259" key="7">
    <source>
        <dbReference type="PROSITE" id="PS51900"/>
    </source>
</evidence>
<dbReference type="OrthoDB" id="1493636at2"/>
<evidence type="ECO:0000313" key="11">
    <source>
        <dbReference type="Proteomes" id="UP000189956"/>
    </source>
</evidence>
<evidence type="ECO:0000256" key="3">
    <source>
        <dbReference type="ARBA" id="ARBA00023125"/>
    </source>
</evidence>
<dbReference type="Pfam" id="PF00589">
    <property type="entry name" value="Phage_integrase"/>
    <property type="match status" value="1"/>
</dbReference>
<evidence type="ECO:0000256" key="5">
    <source>
        <dbReference type="PROSITE-ProRule" id="PRU01248"/>
    </source>
</evidence>
<reference evidence="8 10" key="1">
    <citation type="submission" date="2014-08" db="EMBL/GenBank/DDBJ databases">
        <title>Porphyromonas cangingivalis strain:COT-109_OH1386 Genome sequencing.</title>
        <authorList>
            <person name="Wallis C."/>
            <person name="Deusch O."/>
            <person name="O'Flynn C."/>
            <person name="Davis I."/>
            <person name="Jospin G."/>
            <person name="Darling A.E."/>
            <person name="Coil D.A."/>
            <person name="Alexiev A."/>
            <person name="Horsfall A."/>
            <person name="Kirkwood N."/>
            <person name="Harris S."/>
            <person name="Eisen J.A."/>
        </authorList>
    </citation>
    <scope>NUCLEOTIDE SEQUENCE [LARGE SCALE GENOMIC DNA]</scope>
    <source>
        <strain evidence="10">COT-109 OH1386</strain>
        <strain evidence="8">COT-109_OH1386</strain>
    </source>
</reference>
<dbReference type="PANTHER" id="PTHR30349">
    <property type="entry name" value="PHAGE INTEGRASE-RELATED"/>
    <property type="match status" value="1"/>
</dbReference>
<name>A0A0A2EHU0_PORCN</name>
<dbReference type="EMBL" id="FUWL01000006">
    <property type="protein sequence ID" value="SJZ47492.1"/>
    <property type="molecule type" value="Genomic_DNA"/>
</dbReference>
<evidence type="ECO:0000313" key="10">
    <source>
        <dbReference type="Proteomes" id="UP000030125"/>
    </source>
</evidence>
<keyword evidence="2" id="KW-0229">DNA integration</keyword>